<dbReference type="PANTHER" id="PTHR19332:SF1">
    <property type="entry name" value="PEROXISOMAL MEMBRANE PROTEIN PEX13"/>
    <property type="match status" value="1"/>
</dbReference>
<name>A0A914DFV0_9BILA</name>
<evidence type="ECO:0000256" key="4">
    <source>
        <dbReference type="ARBA" id="ARBA00022692"/>
    </source>
</evidence>
<keyword evidence="5" id="KW-0653">Protein transport</keyword>
<protein>
    <recommendedName>
        <fullName evidence="11">Peroxisomal membrane protein PEX13</fullName>
    </recommendedName>
    <alternativeName>
        <fullName evidence="10">Peroxin-13</fullName>
    </alternativeName>
</protein>
<evidence type="ECO:0000256" key="2">
    <source>
        <dbReference type="ARBA" id="ARBA00022443"/>
    </source>
</evidence>
<dbReference type="InterPro" id="IPR035463">
    <property type="entry name" value="Pex13"/>
</dbReference>
<dbReference type="SUPFAM" id="SSF50044">
    <property type="entry name" value="SH3-domain"/>
    <property type="match status" value="1"/>
</dbReference>
<dbReference type="PROSITE" id="PS50002">
    <property type="entry name" value="SH3"/>
    <property type="match status" value="1"/>
</dbReference>
<dbReference type="SMART" id="SM00326">
    <property type="entry name" value="SH3"/>
    <property type="match status" value="1"/>
</dbReference>
<evidence type="ECO:0000256" key="8">
    <source>
        <dbReference type="ARBA" id="ARBA00023136"/>
    </source>
</evidence>
<feature type="transmembrane region" description="Helical" evidence="15">
    <location>
        <begin position="171"/>
        <end position="190"/>
    </location>
</feature>
<feature type="domain" description="SH3" evidence="16">
    <location>
        <begin position="211"/>
        <end position="276"/>
    </location>
</feature>
<evidence type="ECO:0000256" key="12">
    <source>
        <dbReference type="ARBA" id="ARBA00046271"/>
    </source>
</evidence>
<evidence type="ECO:0000256" key="13">
    <source>
        <dbReference type="PROSITE-ProRule" id="PRU00192"/>
    </source>
</evidence>
<keyword evidence="2 13" id="KW-0728">SH3 domain</keyword>
<evidence type="ECO:0000256" key="9">
    <source>
        <dbReference type="ARBA" id="ARBA00023140"/>
    </source>
</evidence>
<evidence type="ECO:0000256" key="3">
    <source>
        <dbReference type="ARBA" id="ARBA00022448"/>
    </source>
</evidence>
<proteinExistence type="inferred from homology"/>
<dbReference type="InterPro" id="IPR001452">
    <property type="entry name" value="SH3_domain"/>
</dbReference>
<evidence type="ECO:0000256" key="15">
    <source>
        <dbReference type="SAM" id="Phobius"/>
    </source>
</evidence>
<evidence type="ECO:0000259" key="16">
    <source>
        <dbReference type="PROSITE" id="PS50002"/>
    </source>
</evidence>
<accession>A0A914DFV0</accession>
<evidence type="ECO:0000313" key="17">
    <source>
        <dbReference type="Proteomes" id="UP000887540"/>
    </source>
</evidence>
<evidence type="ECO:0000256" key="7">
    <source>
        <dbReference type="ARBA" id="ARBA00023010"/>
    </source>
</evidence>
<organism evidence="17 18">
    <name type="scientific">Acrobeloides nanus</name>
    <dbReference type="NCBI Taxonomy" id="290746"/>
    <lineage>
        <taxon>Eukaryota</taxon>
        <taxon>Metazoa</taxon>
        <taxon>Ecdysozoa</taxon>
        <taxon>Nematoda</taxon>
        <taxon>Chromadorea</taxon>
        <taxon>Rhabditida</taxon>
        <taxon>Tylenchina</taxon>
        <taxon>Cephalobomorpha</taxon>
        <taxon>Cephaloboidea</taxon>
        <taxon>Cephalobidae</taxon>
        <taxon>Acrobeloides</taxon>
    </lineage>
</organism>
<keyword evidence="17" id="KW-1185">Reference proteome</keyword>
<dbReference type="Pfam" id="PF04088">
    <property type="entry name" value="Peroxin-13_N"/>
    <property type="match status" value="1"/>
</dbReference>
<feature type="region of interest" description="Disordered" evidence="14">
    <location>
        <begin position="281"/>
        <end position="306"/>
    </location>
</feature>
<comment type="similarity">
    <text evidence="1">Belongs to the peroxin-13 family.</text>
</comment>
<evidence type="ECO:0000256" key="14">
    <source>
        <dbReference type="SAM" id="MobiDB-lite"/>
    </source>
</evidence>
<feature type="transmembrane region" description="Helical" evidence="15">
    <location>
        <begin position="113"/>
        <end position="136"/>
    </location>
</feature>
<keyword evidence="3" id="KW-0813">Transport</keyword>
<dbReference type="PANTHER" id="PTHR19332">
    <property type="entry name" value="PEROXISOMAL MEMBRANE PROTEIN PEX13"/>
    <property type="match status" value="1"/>
</dbReference>
<keyword evidence="7" id="KW-0811">Translocation</keyword>
<evidence type="ECO:0000256" key="11">
    <source>
        <dbReference type="ARBA" id="ARBA00034535"/>
    </source>
</evidence>
<dbReference type="Pfam" id="PF14604">
    <property type="entry name" value="SH3_9"/>
    <property type="match status" value="1"/>
</dbReference>
<keyword evidence="8 15" id="KW-0472">Membrane</keyword>
<dbReference type="GO" id="GO:1990429">
    <property type="term" value="C:peroxisomal importomer complex"/>
    <property type="evidence" value="ECO:0007669"/>
    <property type="project" value="TreeGrafter"/>
</dbReference>
<dbReference type="InterPro" id="IPR036028">
    <property type="entry name" value="SH3-like_dom_sf"/>
</dbReference>
<evidence type="ECO:0000256" key="6">
    <source>
        <dbReference type="ARBA" id="ARBA00022989"/>
    </source>
</evidence>
<dbReference type="Proteomes" id="UP000887540">
    <property type="component" value="Unplaced"/>
</dbReference>
<dbReference type="GO" id="GO:0016560">
    <property type="term" value="P:protein import into peroxisome matrix, docking"/>
    <property type="evidence" value="ECO:0007669"/>
    <property type="project" value="InterPro"/>
</dbReference>
<dbReference type="AlphaFoldDB" id="A0A914DFV0"/>
<dbReference type="GO" id="GO:0005778">
    <property type="term" value="C:peroxisomal membrane"/>
    <property type="evidence" value="ECO:0007669"/>
    <property type="project" value="UniProtKB-SubCell"/>
</dbReference>
<dbReference type="PRINTS" id="PR00452">
    <property type="entry name" value="SH3DOMAIN"/>
</dbReference>
<comment type="subcellular location">
    <subcellularLocation>
        <location evidence="12">Peroxisome membrane</location>
    </subcellularLocation>
</comment>
<reference evidence="18" key="1">
    <citation type="submission" date="2022-11" db="UniProtKB">
        <authorList>
            <consortium name="WormBaseParasite"/>
        </authorList>
    </citation>
    <scope>IDENTIFICATION</scope>
</reference>
<keyword evidence="6 15" id="KW-1133">Transmembrane helix</keyword>
<evidence type="ECO:0000256" key="10">
    <source>
        <dbReference type="ARBA" id="ARBA00029693"/>
    </source>
</evidence>
<keyword evidence="4 15" id="KW-0812">Transmembrane</keyword>
<dbReference type="InterPro" id="IPR007223">
    <property type="entry name" value="Peroxin-13_N"/>
</dbReference>
<dbReference type="WBParaSite" id="ACRNAN_scaffold2404.g11159.t1">
    <property type="protein sequence ID" value="ACRNAN_scaffold2404.g11159.t1"/>
    <property type="gene ID" value="ACRNAN_scaffold2404.g11159"/>
</dbReference>
<evidence type="ECO:0000313" key="18">
    <source>
        <dbReference type="WBParaSite" id="ACRNAN_scaffold2404.g11159.t1"/>
    </source>
</evidence>
<evidence type="ECO:0000256" key="5">
    <source>
        <dbReference type="ARBA" id="ARBA00022927"/>
    </source>
</evidence>
<dbReference type="Gene3D" id="2.30.30.40">
    <property type="entry name" value="SH3 Domains"/>
    <property type="match status" value="1"/>
</dbReference>
<sequence>MGYGSYGANPYGGMYNSYNTGFGGGYGGGYGGYGGGYGGYGGVYPNNGTPESNFVRLAEESSRGAFQSIESVVNAFASVANMLSSTHNAVFSSFRAVIGLVEQFSTMKKTVSVFFIATVFKWIKYLWRLLLVYLRLKPANYANTEMAWTDSQNLLSANDCLPGGVSSGGGVNWPMAIFWAVALGGPYLIYKCISRMVSQMEEKRKWATGAGEHYNSQALYDFQASTNQELSFNANEILRIAPKSEQPPIRGWLLASSEDGQRIGLVPINYVKIMNRNTASPPALPNNPLDNLTSSKNMFENAFKPN</sequence>
<evidence type="ECO:0000256" key="1">
    <source>
        <dbReference type="ARBA" id="ARBA00006033"/>
    </source>
</evidence>
<keyword evidence="9" id="KW-0576">Peroxisome</keyword>
<dbReference type="CDD" id="cd11864">
    <property type="entry name" value="SH3_PEX13_eumet"/>
    <property type="match status" value="1"/>
</dbReference>